<sequence>MQGTQERPARTKWVLAAVGAVVVAVLVAALLIFTGKDEPSLASGPASVPVPAAGAASGQPQDRSQGQQADPGKTPGTVLLPGGGTAKLVEEPVGDDGALVIPQSLAEAAWWGSGLGADHGVTLFSGHVNWKGHTGPFDQLWQVKQGQTVTVTDTAGGRWSYRVDEVRTIHKSGLAGESARLFSPDGPHKLVLVTCGGDYVGGTEGYDDNRVVTASLTGRP</sequence>
<keyword evidence="3" id="KW-0472">Membrane</keyword>
<keyword evidence="5" id="KW-1185">Reference proteome</keyword>
<feature type="compositionally biased region" description="Low complexity" evidence="2">
    <location>
        <begin position="71"/>
        <end position="80"/>
    </location>
</feature>
<dbReference type="Pfam" id="PF04203">
    <property type="entry name" value="Sortase"/>
    <property type="match status" value="1"/>
</dbReference>
<dbReference type="Proteomes" id="UP001330812">
    <property type="component" value="Chromosome"/>
</dbReference>
<dbReference type="SUPFAM" id="SSF63817">
    <property type="entry name" value="Sortase"/>
    <property type="match status" value="1"/>
</dbReference>
<feature type="region of interest" description="Disordered" evidence="2">
    <location>
        <begin position="40"/>
        <end position="83"/>
    </location>
</feature>
<evidence type="ECO:0000313" key="4">
    <source>
        <dbReference type="EMBL" id="WSE34800.1"/>
    </source>
</evidence>
<protein>
    <submittedName>
        <fullName evidence="4">Class F sortase</fullName>
    </submittedName>
</protein>
<dbReference type="InterPro" id="IPR005754">
    <property type="entry name" value="Sortase"/>
</dbReference>
<evidence type="ECO:0000256" key="1">
    <source>
        <dbReference type="ARBA" id="ARBA00022801"/>
    </source>
</evidence>
<name>A0ABZ1IJX5_9PSEU</name>
<dbReference type="EMBL" id="CP142149">
    <property type="protein sequence ID" value="WSE34800.1"/>
    <property type="molecule type" value="Genomic_DNA"/>
</dbReference>
<feature type="compositionally biased region" description="Low complexity" evidence="2">
    <location>
        <begin position="42"/>
        <end position="58"/>
    </location>
</feature>
<gene>
    <name evidence="4" type="ORF">VSH64_22430</name>
</gene>
<keyword evidence="3" id="KW-1133">Transmembrane helix</keyword>
<feature type="compositionally biased region" description="Polar residues" evidence="2">
    <location>
        <begin position="59"/>
        <end position="68"/>
    </location>
</feature>
<evidence type="ECO:0000256" key="2">
    <source>
        <dbReference type="SAM" id="MobiDB-lite"/>
    </source>
</evidence>
<keyword evidence="1" id="KW-0378">Hydrolase</keyword>
<proteinExistence type="predicted"/>
<dbReference type="InterPro" id="IPR042001">
    <property type="entry name" value="Sortase_F"/>
</dbReference>
<organism evidence="4 5">
    <name type="scientific">Amycolatopsis rhabdoformis</name>
    <dbReference type="NCBI Taxonomy" id="1448059"/>
    <lineage>
        <taxon>Bacteria</taxon>
        <taxon>Bacillati</taxon>
        <taxon>Actinomycetota</taxon>
        <taxon>Actinomycetes</taxon>
        <taxon>Pseudonocardiales</taxon>
        <taxon>Pseudonocardiaceae</taxon>
        <taxon>Amycolatopsis</taxon>
    </lineage>
</organism>
<dbReference type="InterPro" id="IPR023365">
    <property type="entry name" value="Sortase_dom-sf"/>
</dbReference>
<keyword evidence="3" id="KW-0812">Transmembrane</keyword>
<reference evidence="4 5" key="1">
    <citation type="journal article" date="2015" name="Int. J. Syst. Evol. Microbiol.">
        <title>Amycolatopsis rhabdoformis sp. nov., an actinomycete isolated from a tropical forest soil.</title>
        <authorList>
            <person name="Souza W.R."/>
            <person name="Silva R.E."/>
            <person name="Goodfellow M."/>
            <person name="Busarakam K."/>
            <person name="Figueiro F.S."/>
            <person name="Ferreira D."/>
            <person name="Rodrigues-Filho E."/>
            <person name="Moraes L.A.B."/>
            <person name="Zucchi T.D."/>
        </authorList>
    </citation>
    <scope>NUCLEOTIDE SEQUENCE [LARGE SCALE GENOMIC DNA]</scope>
    <source>
        <strain evidence="4 5">NCIMB 14900</strain>
    </source>
</reference>
<dbReference type="CDD" id="cd05829">
    <property type="entry name" value="Sortase_F"/>
    <property type="match status" value="1"/>
</dbReference>
<evidence type="ECO:0000313" key="5">
    <source>
        <dbReference type="Proteomes" id="UP001330812"/>
    </source>
</evidence>
<accession>A0ABZ1IJX5</accession>
<dbReference type="RefSeq" id="WP_326837607.1">
    <property type="nucleotide sequence ID" value="NZ_CP142149.1"/>
</dbReference>
<dbReference type="Gene3D" id="2.40.260.10">
    <property type="entry name" value="Sortase"/>
    <property type="match status" value="1"/>
</dbReference>
<evidence type="ECO:0000256" key="3">
    <source>
        <dbReference type="SAM" id="Phobius"/>
    </source>
</evidence>
<feature type="transmembrane region" description="Helical" evidence="3">
    <location>
        <begin position="12"/>
        <end position="33"/>
    </location>
</feature>